<gene>
    <name evidence="1" type="ORF">SAMN02745723_103160</name>
</gene>
<evidence type="ECO:0000313" key="2">
    <source>
        <dbReference type="Proteomes" id="UP000226420"/>
    </source>
</evidence>
<proteinExistence type="predicted"/>
<name>A0AAJ5BGU2_9GAMM</name>
<protein>
    <submittedName>
        <fullName evidence="1">Uncharacterized protein</fullName>
    </submittedName>
</protein>
<sequence length="89" mass="10472">MPLLEQLIEGIQRKKEDIFLQYGRIPSDKLLLVMRKDDMHELFKMRYNNKNAPHITLTAGYMLKVMDIKIITAPEEVLKGKLFHLTMIT</sequence>
<dbReference type="EMBL" id="FOLW01000003">
    <property type="protein sequence ID" value="SFC63116.1"/>
    <property type="molecule type" value="Genomic_DNA"/>
</dbReference>
<accession>A0AAJ5BGU2</accession>
<dbReference type="RefSeq" id="WP_047781934.1">
    <property type="nucleotide sequence ID" value="NZ_FOLW01000003.1"/>
</dbReference>
<evidence type="ECO:0000313" key="1">
    <source>
        <dbReference type="EMBL" id="SFC63116.1"/>
    </source>
</evidence>
<organism evidence="1 2">
    <name type="scientific">Pragia fontium DSM 5563 = ATCC 49100</name>
    <dbReference type="NCBI Taxonomy" id="1122977"/>
    <lineage>
        <taxon>Bacteria</taxon>
        <taxon>Pseudomonadati</taxon>
        <taxon>Pseudomonadota</taxon>
        <taxon>Gammaproteobacteria</taxon>
        <taxon>Enterobacterales</taxon>
        <taxon>Budviciaceae</taxon>
        <taxon>Pragia</taxon>
    </lineage>
</organism>
<reference evidence="1 2" key="1">
    <citation type="submission" date="2016-10" db="EMBL/GenBank/DDBJ databases">
        <authorList>
            <person name="Varghese N."/>
            <person name="Submissions S."/>
        </authorList>
    </citation>
    <scope>NUCLEOTIDE SEQUENCE [LARGE SCALE GENOMIC DNA]</scope>
    <source>
        <strain evidence="1 2">DSM 5563</strain>
    </source>
</reference>
<dbReference type="Proteomes" id="UP000226420">
    <property type="component" value="Unassembled WGS sequence"/>
</dbReference>
<dbReference type="AlphaFoldDB" id="A0AAJ5BGU2"/>
<comment type="caution">
    <text evidence="1">The sequence shown here is derived from an EMBL/GenBank/DDBJ whole genome shotgun (WGS) entry which is preliminary data.</text>
</comment>